<keyword evidence="3" id="KW-0677">Repeat</keyword>
<dbReference type="PROSITE" id="PS01186">
    <property type="entry name" value="EGF_2"/>
    <property type="match status" value="1"/>
</dbReference>
<dbReference type="Pfam" id="PF00415">
    <property type="entry name" value="RCC1"/>
    <property type="match status" value="4"/>
</dbReference>
<dbReference type="InterPro" id="IPR009091">
    <property type="entry name" value="RCC1/BLIP-II"/>
</dbReference>
<feature type="repeat" description="RCC1" evidence="6">
    <location>
        <begin position="201"/>
        <end position="257"/>
    </location>
</feature>
<keyword evidence="1 5" id="KW-0245">EGF-like domain</keyword>
<feature type="repeat" description="RCC1" evidence="6">
    <location>
        <begin position="140"/>
        <end position="190"/>
    </location>
</feature>
<sequence>MSYLAAPHGTLDTALGLLGLPATFQGERVMTSLTGDWEGVQKEPDASGCGCAFLEIVWYKFRVPQSSSPLAVIVDSCSMDECAAAAHDCHEHATCSDTLLSFTCACNLGFRGDGVDCTVSRPSTVVAQGYQHSLIVDDHGDLFAFGSNEDGELGLKHKGGNVETPTRVPGVRDVVDACGGGGQNVGDRDDVHFSVVLIDNGTVFSFGSNFVGEVGRGAGEASGNGDEWRPQAVEGLQGERVLGVACGGGHSAAWTENGSLFMWGRGGNGQLGQGDREDRWRASRVNESGLEGEKVVGAALGLYHTLVWYLSGKAFSWGYNRFGQLGNGNSGEEEMETLPVELAIPGGAKGFRRQLQAPRTLLF</sequence>
<proteinExistence type="predicted"/>
<dbReference type="FunFam" id="2.10.25.10:FF:000038">
    <property type="entry name" value="Fibrillin 2"/>
    <property type="match status" value="1"/>
</dbReference>
<dbReference type="SUPFAM" id="SSF50985">
    <property type="entry name" value="RCC1/BLIP-II"/>
    <property type="match status" value="1"/>
</dbReference>
<name>A0A0G4IC16_9ALVE</name>
<dbReference type="SMART" id="SM00179">
    <property type="entry name" value="EGF_CA"/>
    <property type="match status" value="1"/>
</dbReference>
<dbReference type="GO" id="GO:0005509">
    <property type="term" value="F:calcium ion binding"/>
    <property type="evidence" value="ECO:0007669"/>
    <property type="project" value="InterPro"/>
</dbReference>
<dbReference type="InterPro" id="IPR000742">
    <property type="entry name" value="EGF"/>
</dbReference>
<evidence type="ECO:0000259" key="7">
    <source>
        <dbReference type="PROSITE" id="PS50026"/>
    </source>
</evidence>
<evidence type="ECO:0000256" key="5">
    <source>
        <dbReference type="PROSITE-ProRule" id="PRU00076"/>
    </source>
</evidence>
<dbReference type="CDD" id="cd00054">
    <property type="entry name" value="EGF_CA"/>
    <property type="match status" value="1"/>
</dbReference>
<dbReference type="PANTHER" id="PTHR22870">
    <property type="entry name" value="REGULATOR OF CHROMOSOME CONDENSATION"/>
    <property type="match status" value="1"/>
</dbReference>
<dbReference type="PhylomeDB" id="A0A0G4IC16"/>
<dbReference type="SUPFAM" id="SSF57196">
    <property type="entry name" value="EGF/Laminin"/>
    <property type="match status" value="1"/>
</dbReference>
<dbReference type="AlphaFoldDB" id="A0A0G4IC16"/>
<dbReference type="PRINTS" id="PR00633">
    <property type="entry name" value="RCCNDNSATION"/>
</dbReference>
<keyword evidence="4" id="KW-1015">Disulfide bond</keyword>
<gene>
    <name evidence="8" type="ORF">Cvel_13012</name>
</gene>
<comment type="caution">
    <text evidence="5">Lacks conserved residue(s) required for the propagation of feature annotation.</text>
</comment>
<feature type="domain" description="EGF-like" evidence="7">
    <location>
        <begin position="78"/>
        <end position="118"/>
    </location>
</feature>
<protein>
    <recommendedName>
        <fullName evidence="7">EGF-like domain-containing protein</fullName>
    </recommendedName>
</protein>
<dbReference type="VEuPathDB" id="CryptoDB:Cvel_13012"/>
<evidence type="ECO:0000256" key="4">
    <source>
        <dbReference type="ARBA" id="ARBA00023157"/>
    </source>
</evidence>
<dbReference type="InterPro" id="IPR051210">
    <property type="entry name" value="Ub_ligase/GEF_domain"/>
</dbReference>
<evidence type="ECO:0000256" key="1">
    <source>
        <dbReference type="ARBA" id="ARBA00022536"/>
    </source>
</evidence>
<dbReference type="InterPro" id="IPR000152">
    <property type="entry name" value="EGF-type_Asp/Asn_hydroxyl_site"/>
</dbReference>
<accession>A0A0G4IC16</accession>
<evidence type="ECO:0000313" key="8">
    <source>
        <dbReference type="EMBL" id="CEM54747.1"/>
    </source>
</evidence>
<evidence type="ECO:0000256" key="6">
    <source>
        <dbReference type="PROSITE-ProRule" id="PRU00235"/>
    </source>
</evidence>
<dbReference type="Gene3D" id="2.130.10.30">
    <property type="entry name" value="Regulator of chromosome condensation 1/beta-lactamase-inhibitor protein II"/>
    <property type="match status" value="2"/>
</dbReference>
<feature type="repeat" description="RCC1" evidence="6">
    <location>
        <begin position="312"/>
        <end position="360"/>
    </location>
</feature>
<evidence type="ECO:0000256" key="3">
    <source>
        <dbReference type="ARBA" id="ARBA00022737"/>
    </source>
</evidence>
<dbReference type="PROSITE" id="PS00010">
    <property type="entry name" value="ASX_HYDROXYL"/>
    <property type="match status" value="1"/>
</dbReference>
<organism evidence="8">
    <name type="scientific">Chromera velia CCMP2878</name>
    <dbReference type="NCBI Taxonomy" id="1169474"/>
    <lineage>
        <taxon>Eukaryota</taxon>
        <taxon>Sar</taxon>
        <taxon>Alveolata</taxon>
        <taxon>Colpodellida</taxon>
        <taxon>Chromeraceae</taxon>
        <taxon>Chromera</taxon>
    </lineage>
</organism>
<feature type="repeat" description="RCC1" evidence="6">
    <location>
        <begin position="258"/>
        <end position="311"/>
    </location>
</feature>
<dbReference type="PROSITE" id="PS50012">
    <property type="entry name" value="RCC1_3"/>
    <property type="match status" value="4"/>
</dbReference>
<evidence type="ECO:0000256" key="2">
    <source>
        <dbReference type="ARBA" id="ARBA00022729"/>
    </source>
</evidence>
<dbReference type="InterPro" id="IPR024731">
    <property type="entry name" value="NELL2-like_EGF"/>
</dbReference>
<dbReference type="EMBL" id="CDMZ01005813">
    <property type="protein sequence ID" value="CEM54747.1"/>
    <property type="molecule type" value="Genomic_DNA"/>
</dbReference>
<keyword evidence="2" id="KW-0732">Signal</keyword>
<dbReference type="Gene3D" id="2.10.25.10">
    <property type="entry name" value="Laminin"/>
    <property type="match status" value="1"/>
</dbReference>
<reference evidence="8" key="1">
    <citation type="submission" date="2014-11" db="EMBL/GenBank/DDBJ databases">
        <authorList>
            <person name="Otto D Thomas"/>
            <person name="Naeem Raeece"/>
        </authorList>
    </citation>
    <scope>NUCLEOTIDE SEQUENCE</scope>
</reference>
<dbReference type="InterPro" id="IPR000408">
    <property type="entry name" value="Reg_chr_condens"/>
</dbReference>
<dbReference type="InterPro" id="IPR001881">
    <property type="entry name" value="EGF-like_Ca-bd_dom"/>
</dbReference>
<dbReference type="PANTHER" id="PTHR22870:SF408">
    <property type="entry name" value="OS09G0560450 PROTEIN"/>
    <property type="match status" value="1"/>
</dbReference>
<dbReference type="PROSITE" id="PS50026">
    <property type="entry name" value="EGF_3"/>
    <property type="match status" value="1"/>
</dbReference>
<dbReference type="SMART" id="SM00181">
    <property type="entry name" value="EGF"/>
    <property type="match status" value="1"/>
</dbReference>
<dbReference type="Pfam" id="PF12947">
    <property type="entry name" value="EGF_3"/>
    <property type="match status" value="1"/>
</dbReference>